<reference evidence="1" key="1">
    <citation type="journal article" date="2013" name="Environ. Microbiol.">
        <title>Microbiota from the distal guts of lean and obese adolescents exhibit partial functional redundancy besides clear differences in community structure.</title>
        <authorList>
            <person name="Ferrer M."/>
            <person name="Ruiz A."/>
            <person name="Lanza F."/>
            <person name="Haange S.B."/>
            <person name="Oberbach A."/>
            <person name="Till H."/>
            <person name="Bargiela R."/>
            <person name="Campoy C."/>
            <person name="Segura M.T."/>
            <person name="Richter M."/>
            <person name="von Bergen M."/>
            <person name="Seifert J."/>
            <person name="Suarez A."/>
        </authorList>
    </citation>
    <scope>NUCLEOTIDE SEQUENCE</scope>
</reference>
<name>K1SG59_9ZZZZ</name>
<proteinExistence type="predicted"/>
<dbReference type="AlphaFoldDB" id="K1SG59"/>
<gene>
    <name evidence="1" type="ORF">LEA_13277</name>
</gene>
<sequence length="70" mass="7209">MDVRNSIDGSLQISNEVVAKIAKLAALEIDGVADVSSGSMQSVRGLLSKASLQKPVTVDLSDGVAVVQVQ</sequence>
<protein>
    <submittedName>
        <fullName evidence="1">Alkaline shock protein</fullName>
    </submittedName>
</protein>
<organism evidence="1">
    <name type="scientific">human gut metagenome</name>
    <dbReference type="NCBI Taxonomy" id="408170"/>
    <lineage>
        <taxon>unclassified sequences</taxon>
        <taxon>metagenomes</taxon>
        <taxon>organismal metagenomes</taxon>
    </lineage>
</organism>
<dbReference type="EMBL" id="AJWY01009009">
    <property type="protein sequence ID" value="EKC59597.1"/>
    <property type="molecule type" value="Genomic_DNA"/>
</dbReference>
<comment type="caution">
    <text evidence="1">The sequence shown here is derived from an EMBL/GenBank/DDBJ whole genome shotgun (WGS) entry which is preliminary data.</text>
</comment>
<accession>K1SG59</accession>
<evidence type="ECO:0000313" key="1">
    <source>
        <dbReference type="EMBL" id="EKC59597.1"/>
    </source>
</evidence>
<dbReference type="InterPro" id="IPR005531">
    <property type="entry name" value="Asp23"/>
</dbReference>
<dbReference type="Pfam" id="PF03780">
    <property type="entry name" value="Asp23"/>
    <property type="match status" value="1"/>
</dbReference>